<sequence>MALPPPPPPPAAALFLAAAGMYTLETKTDQKANGSKMSVESLLYMVATIVVAGLLLAGVTSLIRWCINKLKKKKKQKQKQSSPCFVSRQPAAMETVMAPPSGPHFTGPIYIVNVFNYYGGVGYGYGDGDGEYQAAQALSVASDAAAAWNYLTSS</sequence>
<dbReference type="AlphaFoldDB" id="A0A0E0LEU7"/>
<name>A0A0E0LEU7_ORYPU</name>
<dbReference type="Gramene" id="OPUNC06G22890.1">
    <property type="protein sequence ID" value="OPUNC06G22890.1"/>
    <property type="gene ID" value="OPUNC06G22890"/>
</dbReference>
<keyword evidence="3" id="KW-1185">Reference proteome</keyword>
<protein>
    <submittedName>
        <fullName evidence="2">Uncharacterized protein</fullName>
    </submittedName>
</protein>
<proteinExistence type="predicted"/>
<evidence type="ECO:0000313" key="3">
    <source>
        <dbReference type="Proteomes" id="UP000026962"/>
    </source>
</evidence>
<reference evidence="2" key="1">
    <citation type="submission" date="2015-04" db="UniProtKB">
        <authorList>
            <consortium name="EnsemblPlants"/>
        </authorList>
    </citation>
    <scope>IDENTIFICATION</scope>
</reference>
<evidence type="ECO:0000313" key="2">
    <source>
        <dbReference type="EnsemblPlants" id="OPUNC06G22890.1"/>
    </source>
</evidence>
<accession>A0A0E0LEU7</accession>
<dbReference type="Proteomes" id="UP000026962">
    <property type="component" value="Chromosome 6"/>
</dbReference>
<keyword evidence="1" id="KW-1133">Transmembrane helix</keyword>
<keyword evidence="1" id="KW-0812">Transmembrane</keyword>
<evidence type="ECO:0000256" key="1">
    <source>
        <dbReference type="SAM" id="Phobius"/>
    </source>
</evidence>
<keyword evidence="1" id="KW-0472">Membrane</keyword>
<reference evidence="2" key="2">
    <citation type="submission" date="2018-05" db="EMBL/GenBank/DDBJ databases">
        <title>OpunRS2 (Oryza punctata Reference Sequence Version 2).</title>
        <authorList>
            <person name="Zhang J."/>
            <person name="Kudrna D."/>
            <person name="Lee S."/>
            <person name="Talag J."/>
            <person name="Welchert J."/>
            <person name="Wing R.A."/>
        </authorList>
    </citation>
    <scope>NUCLEOTIDE SEQUENCE [LARGE SCALE GENOMIC DNA]</scope>
</reference>
<dbReference type="HOGENOM" id="CLU_1680785_0_0_1"/>
<dbReference type="EnsemblPlants" id="OPUNC06G22890.1">
    <property type="protein sequence ID" value="OPUNC06G22890.1"/>
    <property type="gene ID" value="OPUNC06G22890"/>
</dbReference>
<feature type="transmembrane region" description="Helical" evidence="1">
    <location>
        <begin position="42"/>
        <end position="67"/>
    </location>
</feature>
<organism evidence="2">
    <name type="scientific">Oryza punctata</name>
    <name type="common">Red rice</name>
    <dbReference type="NCBI Taxonomy" id="4537"/>
    <lineage>
        <taxon>Eukaryota</taxon>
        <taxon>Viridiplantae</taxon>
        <taxon>Streptophyta</taxon>
        <taxon>Embryophyta</taxon>
        <taxon>Tracheophyta</taxon>
        <taxon>Spermatophyta</taxon>
        <taxon>Magnoliopsida</taxon>
        <taxon>Liliopsida</taxon>
        <taxon>Poales</taxon>
        <taxon>Poaceae</taxon>
        <taxon>BOP clade</taxon>
        <taxon>Oryzoideae</taxon>
        <taxon>Oryzeae</taxon>
        <taxon>Oryzinae</taxon>
        <taxon>Oryza</taxon>
    </lineage>
</organism>
<dbReference type="OMA" id="HFTGPIY"/>